<dbReference type="EMBL" id="AP012489">
    <property type="protein sequence ID" value="BAN90225.1"/>
    <property type="molecule type" value="Genomic_DNA"/>
</dbReference>
<dbReference type="STRING" id="1198449.ACAM_0756"/>
<dbReference type="eggNOG" id="arCOG04525">
    <property type="taxonomic scope" value="Archaea"/>
</dbReference>
<dbReference type="InterPro" id="IPR017850">
    <property type="entry name" value="Alkaline_phosphatase_core_sf"/>
</dbReference>
<name>U3TDW9_9CREN</name>
<dbReference type="Gene3D" id="3.40.720.10">
    <property type="entry name" value="Alkaline Phosphatase, subunit A"/>
    <property type="match status" value="1"/>
</dbReference>
<keyword evidence="2" id="KW-1185">Reference proteome</keyword>
<sequence>MTSIERTKELVTLTFTKPISLDEYIARVIYLKKSILFKIISKRFMKRFMSSTTKLVYQQSLIDKEKWDILIILDACRYDVFKESVFKFFNGDLLPVVSNGSITLDWFISTWCNSKHKSRVYYISANPFIRKEDPNISKCVHKVVDTWKMFWNKEKMTVSTKSILNFSKIMLRLYSKDLEAGRLKLVIHLLQPHAPYIYWPHVFDELWRLGAPYNITTVYSLHRKNKHVLDILRTSYIASLNYSLKYIAEFIHEVYRLYPKKITIVITSDHGELFGEYGLLFHPNIELPELRIVPWFVVHATR</sequence>
<accession>U3TDW9</accession>
<gene>
    <name evidence="1" type="ORF">ACAM_0756</name>
</gene>
<evidence type="ECO:0008006" key="3">
    <source>
        <dbReference type="Google" id="ProtNLM"/>
    </source>
</evidence>
<dbReference type="RefSeq" id="WP_022541498.1">
    <property type="nucleotide sequence ID" value="NC_022521.1"/>
</dbReference>
<dbReference type="PATRIC" id="fig|1198449.6.peg.762"/>
<dbReference type="KEGG" id="acj:ACAM_0756"/>
<dbReference type="SUPFAM" id="SSF53649">
    <property type="entry name" value="Alkaline phosphatase-like"/>
    <property type="match status" value="1"/>
</dbReference>
<protein>
    <recommendedName>
        <fullName evidence="3">Sulfatase N-terminal domain-containing protein</fullName>
    </recommendedName>
</protein>
<dbReference type="GeneID" id="17110146"/>
<dbReference type="AlphaFoldDB" id="U3TDW9"/>
<evidence type="ECO:0000313" key="1">
    <source>
        <dbReference type="EMBL" id="BAN90225.1"/>
    </source>
</evidence>
<reference evidence="1 2" key="1">
    <citation type="journal article" date="2013" name="Appl. Environ. Microbiol.">
        <title>Variation of the Virus-Related Elements within Syntenic Genomes of the Hyperthermophilic Archaeon Aeropyrum.</title>
        <authorList>
            <person name="Daifuku T."/>
            <person name="Yoshida T."/>
            <person name="Kitamura T."/>
            <person name="Kawaichi S."/>
            <person name="Inoue T."/>
            <person name="Nomura K."/>
            <person name="Yoshida Y."/>
            <person name="Kuno S."/>
            <person name="Sako Y."/>
        </authorList>
    </citation>
    <scope>NUCLEOTIDE SEQUENCE [LARGE SCALE GENOMIC DNA]</scope>
    <source>
        <strain evidence="1 2">SY1</strain>
    </source>
</reference>
<evidence type="ECO:0000313" key="2">
    <source>
        <dbReference type="Proteomes" id="UP000016887"/>
    </source>
</evidence>
<organism evidence="1 2">
    <name type="scientific">Aeropyrum camini SY1 = JCM 12091</name>
    <dbReference type="NCBI Taxonomy" id="1198449"/>
    <lineage>
        <taxon>Archaea</taxon>
        <taxon>Thermoproteota</taxon>
        <taxon>Thermoprotei</taxon>
        <taxon>Desulfurococcales</taxon>
        <taxon>Desulfurococcaceae</taxon>
        <taxon>Aeropyrum</taxon>
    </lineage>
</organism>
<dbReference type="Proteomes" id="UP000016887">
    <property type="component" value="Chromosome"/>
</dbReference>
<proteinExistence type="predicted"/>